<evidence type="ECO:0000259" key="3">
    <source>
        <dbReference type="Pfam" id="PF13568"/>
    </source>
</evidence>
<feature type="compositionally biased region" description="Polar residues" evidence="1">
    <location>
        <begin position="111"/>
        <end position="128"/>
    </location>
</feature>
<keyword evidence="2" id="KW-0472">Membrane</keyword>
<feature type="compositionally biased region" description="Polar residues" evidence="1">
    <location>
        <begin position="87"/>
        <end position="99"/>
    </location>
</feature>
<organism evidence="4 5">
    <name type="scientific">Pseudobacter ginsenosidimutans</name>
    <dbReference type="NCBI Taxonomy" id="661488"/>
    <lineage>
        <taxon>Bacteria</taxon>
        <taxon>Pseudomonadati</taxon>
        <taxon>Bacteroidota</taxon>
        <taxon>Chitinophagia</taxon>
        <taxon>Chitinophagales</taxon>
        <taxon>Chitinophagaceae</taxon>
        <taxon>Pseudobacter</taxon>
    </lineage>
</organism>
<evidence type="ECO:0000256" key="1">
    <source>
        <dbReference type="SAM" id="MobiDB-lite"/>
    </source>
</evidence>
<dbReference type="EMBL" id="SGXA01000006">
    <property type="protein sequence ID" value="RZS65110.1"/>
    <property type="molecule type" value="Genomic_DNA"/>
</dbReference>
<dbReference type="Proteomes" id="UP000293874">
    <property type="component" value="Unassembled WGS sequence"/>
</dbReference>
<dbReference type="InterPro" id="IPR025665">
    <property type="entry name" value="Beta-barrel_OMP_2"/>
</dbReference>
<keyword evidence="2" id="KW-1133">Transmembrane helix</keyword>
<feature type="transmembrane region" description="Helical" evidence="2">
    <location>
        <begin position="42"/>
        <end position="61"/>
    </location>
</feature>
<reference evidence="4 5" key="1">
    <citation type="submission" date="2019-02" db="EMBL/GenBank/DDBJ databases">
        <title>Genomic Encyclopedia of Type Strains, Phase IV (KMG-IV): sequencing the most valuable type-strain genomes for metagenomic binning, comparative biology and taxonomic classification.</title>
        <authorList>
            <person name="Goeker M."/>
        </authorList>
    </citation>
    <scope>NUCLEOTIDE SEQUENCE [LARGE SCALE GENOMIC DNA]</scope>
    <source>
        <strain evidence="4 5">DSM 18116</strain>
    </source>
</reference>
<dbReference type="Pfam" id="PF13568">
    <property type="entry name" value="OMP_b-brl_2"/>
    <property type="match status" value="1"/>
</dbReference>
<feature type="region of interest" description="Disordered" evidence="1">
    <location>
        <begin position="74"/>
        <end position="188"/>
    </location>
</feature>
<protein>
    <submittedName>
        <fullName evidence="4">Outer membrane protein with beta-barrel domain</fullName>
    </submittedName>
</protein>
<comment type="caution">
    <text evidence="4">The sequence shown here is derived from an EMBL/GenBank/DDBJ whole genome shotgun (WGS) entry which is preliminary data.</text>
</comment>
<keyword evidence="5" id="KW-1185">Reference proteome</keyword>
<evidence type="ECO:0000313" key="4">
    <source>
        <dbReference type="EMBL" id="RZS65110.1"/>
    </source>
</evidence>
<dbReference type="RefSeq" id="WP_130544348.1">
    <property type="nucleotide sequence ID" value="NZ_CP042431.1"/>
</dbReference>
<sequence>MSDHDFEKQVQQKMEQLKLRPSDAVWTKVDKRIRKERRRRRVVLWLPLFLLCVVAGGYFYFDAQSNNNKFTASELNSTQSHSDKNASESTSQTAGSTENKPVAGTDASPAATGNPQQSIPTENSTDQPALQPAPEKPGERNAVAPENNAPAVTNSTVQPEKGMAVVPRVNKSGNGNKKANRLSADLTKSVTVVQGNKPPRKSSGSPLKALVQNNDQPAANTVAVNDANPSSLPGKTDSGNVVSNFIPQQDTEDSAGIAAPSSTPAPAKVNLAQNQAPKTKKKPVVEPPKPAHKPSTWSFGIVAEGGASHISKGSPFSLLSKKNNEPEDLAMASPAPPNQNFYGGPAGFTQFPDNKPSELKSSIAWSAGGFVQKQLNKRISVSAGVQYSYFSMKTDVGQFMKSAISVSNANYDQIVSDYYQGRSALNVGGGLAATSYPRPPQQQEYTNKYHFLEIPVKIHWRVTGDEASLPIIVDGGLSVAKLLSTNALHYDGNNDVYYKDYDYFNKIQAGITAGVNVELFSESKHPIWIGPTIKYQLSNLITSDLSNGQHLWSFGLGAKFFLRK</sequence>
<proteinExistence type="predicted"/>
<gene>
    <name evidence="4" type="ORF">EV199_5866</name>
</gene>
<evidence type="ECO:0000256" key="2">
    <source>
        <dbReference type="SAM" id="Phobius"/>
    </source>
</evidence>
<keyword evidence="2" id="KW-0812">Transmembrane</keyword>
<feature type="domain" description="Outer membrane protein beta-barrel" evidence="3">
    <location>
        <begin position="343"/>
        <end position="537"/>
    </location>
</feature>
<dbReference type="OrthoDB" id="671870at2"/>
<feature type="region of interest" description="Disordered" evidence="1">
    <location>
        <begin position="221"/>
        <end position="297"/>
    </location>
</feature>
<accession>A0A4V2EZ35</accession>
<evidence type="ECO:0000313" key="5">
    <source>
        <dbReference type="Proteomes" id="UP000293874"/>
    </source>
</evidence>
<feature type="compositionally biased region" description="Polar residues" evidence="1">
    <location>
        <begin position="221"/>
        <end position="249"/>
    </location>
</feature>
<dbReference type="AlphaFoldDB" id="A0A4V2EZ35"/>
<feature type="compositionally biased region" description="Low complexity" evidence="1">
    <location>
        <begin position="141"/>
        <end position="154"/>
    </location>
</feature>
<name>A0A4V2EZ35_9BACT</name>
<feature type="region of interest" description="Disordered" evidence="1">
    <location>
        <begin position="329"/>
        <end position="353"/>
    </location>
</feature>